<comment type="caution">
    <text evidence="2">The sequence shown here is derived from an EMBL/GenBank/DDBJ whole genome shotgun (WGS) entry which is preliminary data.</text>
</comment>
<sequence length="110" mass="12238">MCLELDACCVQGDSPSTEALEEAVVVVTASGPQEHACVRDEAVHRDTRPELRPTSPPPHRSPDCNTSEHTATVKSAYLVRALTHSLSYARTHVHSHICTHTYTHTQKRRR</sequence>
<organism evidence="2 3">
    <name type="scientific">Mugilogobius chulae</name>
    <name type="common">yellowstripe goby</name>
    <dbReference type="NCBI Taxonomy" id="88201"/>
    <lineage>
        <taxon>Eukaryota</taxon>
        <taxon>Metazoa</taxon>
        <taxon>Chordata</taxon>
        <taxon>Craniata</taxon>
        <taxon>Vertebrata</taxon>
        <taxon>Euteleostomi</taxon>
        <taxon>Actinopterygii</taxon>
        <taxon>Neopterygii</taxon>
        <taxon>Teleostei</taxon>
        <taxon>Neoteleostei</taxon>
        <taxon>Acanthomorphata</taxon>
        <taxon>Gobiaria</taxon>
        <taxon>Gobiiformes</taxon>
        <taxon>Gobioidei</taxon>
        <taxon>Gobiidae</taxon>
        <taxon>Gobionellinae</taxon>
        <taxon>Mugilogobius</taxon>
    </lineage>
</organism>
<feature type="region of interest" description="Disordered" evidence="1">
    <location>
        <begin position="39"/>
        <end position="68"/>
    </location>
</feature>
<evidence type="ECO:0000256" key="1">
    <source>
        <dbReference type="SAM" id="MobiDB-lite"/>
    </source>
</evidence>
<dbReference type="EMBL" id="JBBPFD010000015">
    <property type="protein sequence ID" value="KAK7895289.1"/>
    <property type="molecule type" value="Genomic_DNA"/>
</dbReference>
<accession>A0AAW0NCV7</accession>
<keyword evidence="3" id="KW-1185">Reference proteome</keyword>
<protein>
    <submittedName>
        <fullName evidence="2">Uncharacterized protein</fullName>
    </submittedName>
</protein>
<proteinExistence type="predicted"/>
<feature type="compositionally biased region" description="Basic and acidic residues" evidence="1">
    <location>
        <begin position="39"/>
        <end position="51"/>
    </location>
</feature>
<evidence type="ECO:0000313" key="2">
    <source>
        <dbReference type="EMBL" id="KAK7895289.1"/>
    </source>
</evidence>
<reference evidence="3" key="1">
    <citation type="submission" date="2024-04" db="EMBL/GenBank/DDBJ databases">
        <title>Salinicola lusitanus LLJ914,a marine bacterium isolated from the Okinawa Trough.</title>
        <authorList>
            <person name="Li J."/>
        </authorList>
    </citation>
    <scope>NUCLEOTIDE SEQUENCE [LARGE SCALE GENOMIC DNA]</scope>
</reference>
<dbReference type="Proteomes" id="UP001460270">
    <property type="component" value="Unassembled WGS sequence"/>
</dbReference>
<gene>
    <name evidence="2" type="ORF">WMY93_020614</name>
</gene>
<name>A0AAW0NCV7_9GOBI</name>
<dbReference type="AlphaFoldDB" id="A0AAW0NCV7"/>
<evidence type="ECO:0000313" key="3">
    <source>
        <dbReference type="Proteomes" id="UP001460270"/>
    </source>
</evidence>